<evidence type="ECO:0000256" key="12">
    <source>
        <dbReference type="ARBA" id="ARBA00023033"/>
    </source>
</evidence>
<comment type="subcellular location">
    <subcellularLocation>
        <location evidence="4">Endoplasmic reticulum membrane</location>
        <topology evidence="4">Peripheral membrane protein</topology>
    </subcellularLocation>
    <subcellularLocation>
        <location evidence="3">Microsome membrane</location>
        <topology evidence="3">Peripheral membrane protein</topology>
    </subcellularLocation>
</comment>
<keyword evidence="6 14" id="KW-0349">Heme</keyword>
<evidence type="ECO:0000256" key="6">
    <source>
        <dbReference type="ARBA" id="ARBA00022617"/>
    </source>
</evidence>
<comment type="cofactor">
    <cofactor evidence="1 14">
        <name>heme</name>
        <dbReference type="ChEBI" id="CHEBI:30413"/>
    </cofactor>
</comment>
<comment type="caution">
    <text evidence="16">The sequence shown here is derived from an EMBL/GenBank/DDBJ whole genome shotgun (WGS) entry which is preliminary data.</text>
</comment>
<evidence type="ECO:0000256" key="10">
    <source>
        <dbReference type="ARBA" id="ARBA00023002"/>
    </source>
</evidence>
<keyword evidence="7 14" id="KW-0479">Metal-binding</keyword>
<dbReference type="GO" id="GO:0004497">
    <property type="term" value="F:monooxygenase activity"/>
    <property type="evidence" value="ECO:0007669"/>
    <property type="project" value="UniProtKB-KW"/>
</dbReference>
<dbReference type="PROSITE" id="PS00086">
    <property type="entry name" value="CYTOCHROME_P450"/>
    <property type="match status" value="1"/>
</dbReference>
<dbReference type="GO" id="GO:0016705">
    <property type="term" value="F:oxidoreductase activity, acting on paired donors, with incorporation or reduction of molecular oxygen"/>
    <property type="evidence" value="ECO:0007669"/>
    <property type="project" value="InterPro"/>
</dbReference>
<dbReference type="EMBL" id="JABSTV010001255">
    <property type="protein sequence ID" value="KAH7935998.1"/>
    <property type="molecule type" value="Genomic_DNA"/>
</dbReference>
<evidence type="ECO:0000313" key="17">
    <source>
        <dbReference type="Proteomes" id="UP000821837"/>
    </source>
</evidence>
<dbReference type="Gene3D" id="1.10.630.10">
    <property type="entry name" value="Cytochrome P450"/>
    <property type="match status" value="1"/>
</dbReference>
<organism evidence="16 17">
    <name type="scientific">Rhipicephalus sanguineus</name>
    <name type="common">Brown dog tick</name>
    <name type="synonym">Ixodes sanguineus</name>
    <dbReference type="NCBI Taxonomy" id="34632"/>
    <lineage>
        <taxon>Eukaryota</taxon>
        <taxon>Metazoa</taxon>
        <taxon>Ecdysozoa</taxon>
        <taxon>Arthropoda</taxon>
        <taxon>Chelicerata</taxon>
        <taxon>Arachnida</taxon>
        <taxon>Acari</taxon>
        <taxon>Parasitiformes</taxon>
        <taxon>Ixodida</taxon>
        <taxon>Ixodoidea</taxon>
        <taxon>Ixodidae</taxon>
        <taxon>Rhipicephalinae</taxon>
        <taxon>Rhipicephalus</taxon>
        <taxon>Rhipicephalus</taxon>
    </lineage>
</organism>
<dbReference type="PRINTS" id="PR00385">
    <property type="entry name" value="P450"/>
</dbReference>
<evidence type="ECO:0000256" key="1">
    <source>
        <dbReference type="ARBA" id="ARBA00001971"/>
    </source>
</evidence>
<evidence type="ECO:0000256" key="3">
    <source>
        <dbReference type="ARBA" id="ARBA00004174"/>
    </source>
</evidence>
<dbReference type="InterPro" id="IPR001128">
    <property type="entry name" value="Cyt_P450"/>
</dbReference>
<dbReference type="PANTHER" id="PTHR24292:SF102">
    <property type="entry name" value="CYTOCHROME P450 FAMILY-RELATED"/>
    <property type="match status" value="1"/>
</dbReference>
<dbReference type="InterPro" id="IPR017972">
    <property type="entry name" value="Cyt_P450_CS"/>
</dbReference>
<evidence type="ECO:0008006" key="18">
    <source>
        <dbReference type="Google" id="ProtNLM"/>
    </source>
</evidence>
<keyword evidence="17" id="KW-1185">Reference proteome</keyword>
<dbReference type="PRINTS" id="PR00465">
    <property type="entry name" value="EP450IV"/>
</dbReference>
<evidence type="ECO:0000256" key="4">
    <source>
        <dbReference type="ARBA" id="ARBA00004406"/>
    </source>
</evidence>
<evidence type="ECO:0000256" key="14">
    <source>
        <dbReference type="PIRSR" id="PIRSR602403-1"/>
    </source>
</evidence>
<dbReference type="Proteomes" id="UP000821837">
    <property type="component" value="Unassembled WGS sequence"/>
</dbReference>
<comment type="function">
    <text evidence="2">May be involved in the metabolism of insect hormones and in the breakdown of synthetic insecticides.</text>
</comment>
<keyword evidence="8" id="KW-0256">Endoplasmic reticulum</keyword>
<evidence type="ECO:0000256" key="8">
    <source>
        <dbReference type="ARBA" id="ARBA00022824"/>
    </source>
</evidence>
<evidence type="ECO:0000256" key="7">
    <source>
        <dbReference type="ARBA" id="ARBA00022723"/>
    </source>
</evidence>
<evidence type="ECO:0000256" key="15">
    <source>
        <dbReference type="RuleBase" id="RU000461"/>
    </source>
</evidence>
<dbReference type="InterPro" id="IPR036396">
    <property type="entry name" value="Cyt_P450_sf"/>
</dbReference>
<feature type="binding site" description="axial binding residue" evidence="14">
    <location>
        <position position="106"/>
    </location>
    <ligand>
        <name>heme</name>
        <dbReference type="ChEBI" id="CHEBI:30413"/>
    </ligand>
    <ligandPart>
        <name>Fe</name>
        <dbReference type="ChEBI" id="CHEBI:18248"/>
    </ligandPart>
</feature>
<evidence type="ECO:0000256" key="2">
    <source>
        <dbReference type="ARBA" id="ARBA00003690"/>
    </source>
</evidence>
<evidence type="ECO:0000256" key="9">
    <source>
        <dbReference type="ARBA" id="ARBA00022848"/>
    </source>
</evidence>
<sequence>MYPVDDDLDYGQLQQLERLDMLVKEALRLYPPVTMLVSRHCRADATILGQFFPAGCEVLAPVWHVHHDPQLWPEPFRFNPERFSPEVAKGIHPGAFMPFGIGPKSCIANRFALLELKAALCKFLRTYEVLSCSRMEEPIELIVQTMIIRPKVPIQVKLRRRM</sequence>
<keyword evidence="9" id="KW-0492">Microsome</keyword>
<name>A0A9D4PEK5_RHISA</name>
<gene>
    <name evidence="16" type="ORF">HPB52_016337</name>
</gene>
<evidence type="ECO:0000313" key="16">
    <source>
        <dbReference type="EMBL" id="KAH7935998.1"/>
    </source>
</evidence>
<reference evidence="16" key="2">
    <citation type="submission" date="2021-09" db="EMBL/GenBank/DDBJ databases">
        <authorList>
            <person name="Jia N."/>
            <person name="Wang J."/>
            <person name="Shi W."/>
            <person name="Du L."/>
            <person name="Sun Y."/>
            <person name="Zhan W."/>
            <person name="Jiang J."/>
            <person name="Wang Q."/>
            <person name="Zhang B."/>
            <person name="Ji P."/>
            <person name="Sakyi L.B."/>
            <person name="Cui X."/>
            <person name="Yuan T."/>
            <person name="Jiang B."/>
            <person name="Yang W."/>
            <person name="Lam T.T.-Y."/>
            <person name="Chang Q."/>
            <person name="Ding S."/>
            <person name="Wang X."/>
            <person name="Zhu J."/>
            <person name="Ruan X."/>
            <person name="Zhao L."/>
            <person name="Wei J."/>
            <person name="Que T."/>
            <person name="Du C."/>
            <person name="Cheng J."/>
            <person name="Dai P."/>
            <person name="Han X."/>
            <person name="Huang E."/>
            <person name="Gao Y."/>
            <person name="Liu J."/>
            <person name="Shao H."/>
            <person name="Ye R."/>
            <person name="Li L."/>
            <person name="Wei W."/>
            <person name="Wang X."/>
            <person name="Wang C."/>
            <person name="Huo Q."/>
            <person name="Li W."/>
            <person name="Guo W."/>
            <person name="Chen H."/>
            <person name="Chen S."/>
            <person name="Zhou L."/>
            <person name="Zhou L."/>
            <person name="Ni X."/>
            <person name="Tian J."/>
            <person name="Zhou Y."/>
            <person name="Sheng Y."/>
            <person name="Liu T."/>
            <person name="Pan Y."/>
            <person name="Xia L."/>
            <person name="Li J."/>
            <person name="Zhao F."/>
            <person name="Cao W."/>
        </authorList>
    </citation>
    <scope>NUCLEOTIDE SEQUENCE</scope>
    <source>
        <strain evidence="16">Rsan-2018</strain>
        <tissue evidence="16">Larvae</tissue>
    </source>
</reference>
<evidence type="ECO:0000256" key="11">
    <source>
        <dbReference type="ARBA" id="ARBA00023004"/>
    </source>
</evidence>
<proteinExistence type="inferred from homology"/>
<dbReference type="GO" id="GO:0005789">
    <property type="term" value="C:endoplasmic reticulum membrane"/>
    <property type="evidence" value="ECO:0007669"/>
    <property type="project" value="UniProtKB-SubCell"/>
</dbReference>
<dbReference type="SUPFAM" id="SSF48264">
    <property type="entry name" value="Cytochrome P450"/>
    <property type="match status" value="1"/>
</dbReference>
<evidence type="ECO:0000256" key="5">
    <source>
        <dbReference type="ARBA" id="ARBA00010617"/>
    </source>
</evidence>
<dbReference type="VEuPathDB" id="VectorBase:RSAN_046195"/>
<dbReference type="GO" id="GO:0020037">
    <property type="term" value="F:heme binding"/>
    <property type="evidence" value="ECO:0007669"/>
    <property type="project" value="InterPro"/>
</dbReference>
<keyword evidence="10 15" id="KW-0560">Oxidoreductase</keyword>
<dbReference type="Pfam" id="PF00067">
    <property type="entry name" value="p450"/>
    <property type="match status" value="1"/>
</dbReference>
<dbReference type="InterPro" id="IPR002403">
    <property type="entry name" value="Cyt_P450_E_grp-IV"/>
</dbReference>
<reference evidence="16" key="1">
    <citation type="journal article" date="2020" name="Cell">
        <title>Large-Scale Comparative Analyses of Tick Genomes Elucidate Their Genetic Diversity and Vector Capacities.</title>
        <authorList>
            <consortium name="Tick Genome and Microbiome Consortium (TIGMIC)"/>
            <person name="Jia N."/>
            <person name="Wang J."/>
            <person name="Shi W."/>
            <person name="Du L."/>
            <person name="Sun Y."/>
            <person name="Zhan W."/>
            <person name="Jiang J.F."/>
            <person name="Wang Q."/>
            <person name="Zhang B."/>
            <person name="Ji P."/>
            <person name="Bell-Sakyi L."/>
            <person name="Cui X.M."/>
            <person name="Yuan T.T."/>
            <person name="Jiang B.G."/>
            <person name="Yang W.F."/>
            <person name="Lam T.T."/>
            <person name="Chang Q.C."/>
            <person name="Ding S.J."/>
            <person name="Wang X.J."/>
            <person name="Zhu J.G."/>
            <person name="Ruan X.D."/>
            <person name="Zhao L."/>
            <person name="Wei J.T."/>
            <person name="Ye R.Z."/>
            <person name="Que T.C."/>
            <person name="Du C.H."/>
            <person name="Zhou Y.H."/>
            <person name="Cheng J.X."/>
            <person name="Dai P.F."/>
            <person name="Guo W.B."/>
            <person name="Han X.H."/>
            <person name="Huang E.J."/>
            <person name="Li L.F."/>
            <person name="Wei W."/>
            <person name="Gao Y.C."/>
            <person name="Liu J.Z."/>
            <person name="Shao H.Z."/>
            <person name="Wang X."/>
            <person name="Wang C.C."/>
            <person name="Yang T.C."/>
            <person name="Huo Q.B."/>
            <person name="Li W."/>
            <person name="Chen H.Y."/>
            <person name="Chen S.E."/>
            <person name="Zhou L.G."/>
            <person name="Ni X.B."/>
            <person name="Tian J.H."/>
            <person name="Sheng Y."/>
            <person name="Liu T."/>
            <person name="Pan Y.S."/>
            <person name="Xia L.Y."/>
            <person name="Li J."/>
            <person name="Zhao F."/>
            <person name="Cao W.C."/>
        </authorList>
    </citation>
    <scope>NUCLEOTIDE SEQUENCE</scope>
    <source>
        <strain evidence="16">Rsan-2018</strain>
    </source>
</reference>
<keyword evidence="13" id="KW-0472">Membrane</keyword>
<comment type="similarity">
    <text evidence="5 15">Belongs to the cytochrome P450 family.</text>
</comment>
<dbReference type="InterPro" id="IPR050476">
    <property type="entry name" value="Insect_CytP450_Detox"/>
</dbReference>
<keyword evidence="11 14" id="KW-0408">Iron</keyword>
<protein>
    <recommendedName>
        <fullName evidence="18">Cytochrome P450</fullName>
    </recommendedName>
</protein>
<dbReference type="AlphaFoldDB" id="A0A9D4PEK5"/>
<keyword evidence="12 15" id="KW-0503">Monooxygenase</keyword>
<dbReference type="PANTHER" id="PTHR24292">
    <property type="entry name" value="CYTOCHROME P450"/>
    <property type="match status" value="1"/>
</dbReference>
<dbReference type="GO" id="GO:0005506">
    <property type="term" value="F:iron ion binding"/>
    <property type="evidence" value="ECO:0007669"/>
    <property type="project" value="InterPro"/>
</dbReference>
<evidence type="ECO:0000256" key="13">
    <source>
        <dbReference type="ARBA" id="ARBA00023136"/>
    </source>
</evidence>
<accession>A0A9D4PEK5</accession>